<dbReference type="STRING" id="454171.CP488_02370"/>
<keyword evidence="2" id="KW-0472">Membrane</keyword>
<dbReference type="eggNOG" id="ENOG502Z8QQ">
    <property type="taxonomic scope" value="Bacteria"/>
</dbReference>
<feature type="transmembrane region" description="Helical" evidence="2">
    <location>
        <begin position="464"/>
        <end position="488"/>
    </location>
</feature>
<feature type="transmembrane region" description="Helical" evidence="2">
    <location>
        <begin position="424"/>
        <end position="444"/>
    </location>
</feature>
<feature type="region of interest" description="Disordered" evidence="1">
    <location>
        <begin position="685"/>
        <end position="704"/>
    </location>
</feature>
<name>S0EZ73_CHTCT</name>
<protein>
    <submittedName>
        <fullName evidence="3">Uncharacterized protein</fullName>
    </submittedName>
</protein>
<dbReference type="AlphaFoldDB" id="S0EZ73"/>
<feature type="transmembrane region" description="Helical" evidence="2">
    <location>
        <begin position="648"/>
        <end position="673"/>
    </location>
</feature>
<evidence type="ECO:0000313" key="4">
    <source>
        <dbReference type="Proteomes" id="UP000014227"/>
    </source>
</evidence>
<keyword evidence="2" id="KW-1133">Transmembrane helix</keyword>
<dbReference type="PATRIC" id="fig|1303518.3.peg.1777"/>
<feature type="transmembrane region" description="Helical" evidence="2">
    <location>
        <begin position="370"/>
        <end position="393"/>
    </location>
</feature>
<dbReference type="KEGG" id="ccz:CCALI_01722"/>
<accession>S0EZ73</accession>
<keyword evidence="2" id="KW-0812">Transmembrane</keyword>
<keyword evidence="4" id="KW-1185">Reference proteome</keyword>
<feature type="transmembrane region" description="Helical" evidence="2">
    <location>
        <begin position="620"/>
        <end position="642"/>
    </location>
</feature>
<evidence type="ECO:0000313" key="3">
    <source>
        <dbReference type="EMBL" id="CCW35535.1"/>
    </source>
</evidence>
<proteinExistence type="predicted"/>
<dbReference type="Proteomes" id="UP000014227">
    <property type="component" value="Chromosome I"/>
</dbReference>
<feature type="transmembrane region" description="Helical" evidence="2">
    <location>
        <begin position="545"/>
        <end position="563"/>
    </location>
</feature>
<dbReference type="Pfam" id="PF18949">
    <property type="entry name" value="DUF5693"/>
    <property type="match status" value="1"/>
</dbReference>
<feature type="transmembrane region" description="Helical" evidence="2">
    <location>
        <begin position="597"/>
        <end position="613"/>
    </location>
</feature>
<reference evidence="4" key="1">
    <citation type="submission" date="2013-03" db="EMBL/GenBank/DDBJ databases">
        <title>Genome sequence of Chthonomonas calidirosea, the first sequenced genome from the Armatimonadetes phylum (formally candidate division OP10).</title>
        <authorList>
            <person name="Lee K.C.Y."/>
            <person name="Morgan X.C."/>
            <person name="Dunfield P.F."/>
            <person name="Tamas I."/>
            <person name="Houghton K.M."/>
            <person name="Vyssotski M."/>
            <person name="Ryan J.L.J."/>
            <person name="Lagutin K."/>
            <person name="McDonald I.R."/>
            <person name="Stott M.B."/>
        </authorList>
    </citation>
    <scope>NUCLEOTIDE SEQUENCE [LARGE SCALE GENOMIC DNA]</scope>
    <source>
        <strain evidence="4">DSM 23976 / ICMP 18418 / T49</strain>
    </source>
</reference>
<organism evidence="3 4">
    <name type="scientific">Chthonomonas calidirosea (strain DSM 23976 / ICMP 18418 / T49)</name>
    <dbReference type="NCBI Taxonomy" id="1303518"/>
    <lineage>
        <taxon>Bacteria</taxon>
        <taxon>Bacillati</taxon>
        <taxon>Armatimonadota</taxon>
        <taxon>Chthonomonadia</taxon>
        <taxon>Chthonomonadales</taxon>
        <taxon>Chthonomonadaceae</taxon>
        <taxon>Chthonomonas</taxon>
    </lineage>
</organism>
<sequence>MRGTLPLKNTVKLSMRRSPITWLLLTVGLLAALIAVHRRFHVEMANRRVALGVEYAEVDQLARFANVPLASVLQDFKRQGLSALILTEDTPMLLETTGAIRPIYEPLPDGHSYTLAVVRSEDLLTRIGAALRARGITVNDYPSPESFPEPHAGITRFIVDPQVARHSVALEANLDYAHLRTLGIGLPPLGVAAAKQAGLQIVARIANFPGVSTATAAAVLQSLVAQGASVVIFNGDEVLGYRGQEKAIAPLLRPAHGIVYGDIEFGKQKGVADLTQALKGDYVRVHSILPAEMGQMTDSAMVERFGLAVRERNIRLCYIHLLTDAGSNAVAQNALYIKRIARRIEHGGVWTGGGFVFGPAHPFQRLELPVGLFALMGLAVGAGVAWMLALIVPLSKRQDLALTVGLAVVFGLLALVHVKGRQLTALAAGIAFPAIACLTFLPNLEPATSIYSNRDSLRRAIRTLLQASLLTLPGILLVVGLLASRIFLTKTDQFLGIKAQHAIPILLIALVLLQGGKARIGESWSVWKERALTGLRRNLNEPARYSILLLSIVALAVLAIMLVRTGNDAAVGVSPLELKFRALLDHLLPVRPRTKEFLIGHPAFVLAFAWWWRGRRRLALPTFVVGSIGQVSLLNTFCHIHTPLIVSAWRGGLGILLGGLIGAAIFLVVEALFPLKPSELVKRSETVTSDGRPAEPTKASLPVS</sequence>
<dbReference type="InterPro" id="IPR043748">
    <property type="entry name" value="DUF5693"/>
</dbReference>
<feature type="transmembrane region" description="Helical" evidence="2">
    <location>
        <begin position="494"/>
        <end position="513"/>
    </location>
</feature>
<dbReference type="HOGENOM" id="CLU_023389_0_0_0"/>
<dbReference type="InParanoid" id="S0EZ73"/>
<evidence type="ECO:0000256" key="2">
    <source>
        <dbReference type="SAM" id="Phobius"/>
    </source>
</evidence>
<gene>
    <name evidence="3" type="ORF">CCALI_01722</name>
</gene>
<feature type="transmembrane region" description="Helical" evidence="2">
    <location>
        <begin position="400"/>
        <end position="418"/>
    </location>
</feature>
<dbReference type="EMBL" id="HF951689">
    <property type="protein sequence ID" value="CCW35535.1"/>
    <property type="molecule type" value="Genomic_DNA"/>
</dbReference>
<evidence type="ECO:0000256" key="1">
    <source>
        <dbReference type="SAM" id="MobiDB-lite"/>
    </source>
</evidence>